<evidence type="ECO:0000313" key="4">
    <source>
        <dbReference type="Proteomes" id="UP000248724"/>
    </source>
</evidence>
<comment type="caution">
    <text evidence="3">The sequence shown here is derived from an EMBL/GenBank/DDBJ whole genome shotgun (WGS) entry which is preliminary data.</text>
</comment>
<evidence type="ECO:0000313" key="2">
    <source>
        <dbReference type="EMBL" id="MBJ7595023.1"/>
    </source>
</evidence>
<organism evidence="3 4">
    <name type="scientific">Candidatus Aeolococcus gillhamiae</name>
    <dbReference type="NCBI Taxonomy" id="3127015"/>
    <lineage>
        <taxon>Bacteria</taxon>
        <taxon>Bacillati</taxon>
        <taxon>Candidatus Dormiibacterota</taxon>
        <taxon>Candidatus Dormibacteria</taxon>
        <taxon>Candidatus Aeolococcales</taxon>
        <taxon>Candidatus Aeolococcaceae</taxon>
        <taxon>Candidatus Aeolococcus</taxon>
    </lineage>
</organism>
<dbReference type="EMBL" id="JAEKNS010000097">
    <property type="protein sequence ID" value="MBJ7595023.1"/>
    <property type="molecule type" value="Genomic_DNA"/>
</dbReference>
<dbReference type="AlphaFoldDB" id="A0A2W6A7C5"/>
<feature type="transmembrane region" description="Helical" evidence="1">
    <location>
        <begin position="62"/>
        <end position="80"/>
    </location>
</feature>
<gene>
    <name evidence="3" type="ORF">DLM65_06390</name>
    <name evidence="2" type="ORF">JF886_09225</name>
</gene>
<dbReference type="Proteomes" id="UP000606991">
    <property type="component" value="Unassembled WGS sequence"/>
</dbReference>
<keyword evidence="1" id="KW-0812">Transmembrane</keyword>
<dbReference type="Proteomes" id="UP000248724">
    <property type="component" value="Unassembled WGS sequence"/>
</dbReference>
<reference evidence="2 5" key="3">
    <citation type="submission" date="2020-10" db="EMBL/GenBank/DDBJ databases">
        <title>Ca. Dormibacterota MAGs.</title>
        <authorList>
            <person name="Montgomery K."/>
        </authorList>
    </citation>
    <scope>NUCLEOTIDE SEQUENCE [LARGE SCALE GENOMIC DNA]</scope>
    <source>
        <strain evidence="2">SC8812_S17_18</strain>
    </source>
</reference>
<keyword evidence="1" id="KW-0472">Membrane</keyword>
<keyword evidence="1" id="KW-1133">Transmembrane helix</keyword>
<dbReference type="EMBL" id="QHBU01000119">
    <property type="protein sequence ID" value="PZR81228.1"/>
    <property type="molecule type" value="Genomic_DNA"/>
</dbReference>
<protein>
    <submittedName>
        <fullName evidence="3">Uncharacterized protein</fullName>
    </submittedName>
</protein>
<accession>A0A934N5M1</accession>
<reference evidence="3 4" key="1">
    <citation type="journal article" date="2017" name="Nature">
        <title>Atmospheric trace gases support primary production in Antarctic desert surface soil.</title>
        <authorList>
            <person name="Ji M."/>
            <person name="Greening C."/>
            <person name="Vanwonterghem I."/>
            <person name="Carere C.R."/>
            <person name="Bay S.K."/>
            <person name="Steen J.A."/>
            <person name="Montgomery K."/>
            <person name="Lines T."/>
            <person name="Beardall J."/>
            <person name="van Dorst J."/>
            <person name="Snape I."/>
            <person name="Stott M.B."/>
            <person name="Hugenholtz P."/>
            <person name="Ferrari B.C."/>
        </authorList>
    </citation>
    <scope>NUCLEOTIDE SEQUENCE [LARGE SCALE GENOMIC DNA]</scope>
    <source>
        <strain evidence="3">RRmetagenome_bin12</strain>
    </source>
</reference>
<feature type="transmembrane region" description="Helical" evidence="1">
    <location>
        <begin position="6"/>
        <end position="23"/>
    </location>
</feature>
<dbReference type="RefSeq" id="WP_337311753.1">
    <property type="nucleotide sequence ID" value="NZ_JAEKNS010000097.1"/>
</dbReference>
<name>A0A2W6A7C5_9BACT</name>
<reference evidence="3" key="2">
    <citation type="submission" date="2018-05" db="EMBL/GenBank/DDBJ databases">
        <authorList>
            <person name="Ferrari B."/>
        </authorList>
    </citation>
    <scope>NUCLEOTIDE SEQUENCE</scope>
    <source>
        <strain evidence="3">RRmetagenome_bin12</strain>
    </source>
</reference>
<evidence type="ECO:0000256" key="1">
    <source>
        <dbReference type="SAM" id="Phobius"/>
    </source>
</evidence>
<evidence type="ECO:0000313" key="3">
    <source>
        <dbReference type="EMBL" id="PZR81228.1"/>
    </source>
</evidence>
<sequence length="87" mass="8499">MSPGIILAVLIAAIGAQLTRLVFPGRGNYVVALVCAGVGLLGAELVALGGHGGPSLGSVHPIADVVGIAIAEAGGLVLAAPRRLGRR</sequence>
<evidence type="ECO:0000313" key="5">
    <source>
        <dbReference type="Proteomes" id="UP000606991"/>
    </source>
</evidence>
<feature type="transmembrane region" description="Helical" evidence="1">
    <location>
        <begin position="30"/>
        <end position="50"/>
    </location>
</feature>
<accession>A0A2W6A7C5</accession>
<proteinExistence type="predicted"/>